<evidence type="ECO:0000256" key="2">
    <source>
        <dbReference type="ARBA" id="ARBA00009784"/>
    </source>
</evidence>
<evidence type="ECO:0000256" key="1">
    <source>
        <dbReference type="ARBA" id="ARBA00004651"/>
    </source>
</evidence>
<keyword evidence="6 7" id="KW-0472">Membrane</keyword>
<dbReference type="PANTHER" id="PTHR33508:SF1">
    <property type="entry name" value="UPF0056 MEMBRANE PROTEIN YHCE"/>
    <property type="match status" value="1"/>
</dbReference>
<evidence type="ECO:0000256" key="3">
    <source>
        <dbReference type="ARBA" id="ARBA00022475"/>
    </source>
</evidence>
<gene>
    <name evidence="8" type="ORF">GALL_338020</name>
</gene>
<proteinExistence type="inferred from homology"/>
<organism evidence="8">
    <name type="scientific">mine drainage metagenome</name>
    <dbReference type="NCBI Taxonomy" id="410659"/>
    <lineage>
        <taxon>unclassified sequences</taxon>
        <taxon>metagenomes</taxon>
        <taxon>ecological metagenomes</taxon>
    </lineage>
</organism>
<comment type="subcellular location">
    <subcellularLocation>
        <location evidence="1">Cell membrane</location>
        <topology evidence="1">Multi-pass membrane protein</topology>
    </subcellularLocation>
</comment>
<dbReference type="NCBIfam" id="TIGR00427">
    <property type="entry name" value="NAAT family transporter"/>
    <property type="match status" value="1"/>
</dbReference>
<evidence type="ECO:0000256" key="6">
    <source>
        <dbReference type="ARBA" id="ARBA00023136"/>
    </source>
</evidence>
<comment type="caution">
    <text evidence="8">The sequence shown here is derived from an EMBL/GenBank/DDBJ whole genome shotgun (WGS) entry which is preliminary data.</text>
</comment>
<dbReference type="Pfam" id="PF01914">
    <property type="entry name" value="MarC"/>
    <property type="match status" value="1"/>
</dbReference>
<evidence type="ECO:0000256" key="5">
    <source>
        <dbReference type="ARBA" id="ARBA00022989"/>
    </source>
</evidence>
<dbReference type="EMBL" id="MLJW01000621">
    <property type="protein sequence ID" value="OIQ84394.1"/>
    <property type="molecule type" value="Genomic_DNA"/>
</dbReference>
<keyword evidence="5 7" id="KW-1133">Transmembrane helix</keyword>
<protein>
    <submittedName>
        <fullName evidence="8">Uncharacterized protein</fullName>
    </submittedName>
</protein>
<feature type="transmembrane region" description="Helical" evidence="7">
    <location>
        <begin position="113"/>
        <end position="131"/>
    </location>
</feature>
<feature type="transmembrane region" description="Helical" evidence="7">
    <location>
        <begin position="143"/>
        <end position="161"/>
    </location>
</feature>
<dbReference type="InterPro" id="IPR002771">
    <property type="entry name" value="Multi_antbiot-R_MarC"/>
</dbReference>
<evidence type="ECO:0000256" key="7">
    <source>
        <dbReference type="SAM" id="Phobius"/>
    </source>
</evidence>
<evidence type="ECO:0000313" key="8">
    <source>
        <dbReference type="EMBL" id="OIQ84394.1"/>
    </source>
</evidence>
<reference evidence="8" key="1">
    <citation type="submission" date="2016-10" db="EMBL/GenBank/DDBJ databases">
        <title>Sequence of Gallionella enrichment culture.</title>
        <authorList>
            <person name="Poehlein A."/>
            <person name="Muehling M."/>
            <person name="Daniel R."/>
        </authorList>
    </citation>
    <scope>NUCLEOTIDE SEQUENCE</scope>
</reference>
<accession>A0A1J5QM32</accession>
<feature type="transmembrane region" description="Helical" evidence="7">
    <location>
        <begin position="72"/>
        <end position="92"/>
    </location>
</feature>
<dbReference type="AlphaFoldDB" id="A0A1J5QM32"/>
<evidence type="ECO:0000256" key="4">
    <source>
        <dbReference type="ARBA" id="ARBA00022692"/>
    </source>
</evidence>
<keyword evidence="3" id="KW-1003">Cell membrane</keyword>
<name>A0A1J5QM32_9ZZZZ</name>
<comment type="similarity">
    <text evidence="2">Belongs to the UPF0056 (MarC) family.</text>
</comment>
<sequence>MTALLLKKIVTLLALVEPFGLIPLFLQATGGLSVSSQRRYARVLGVTVTVALVGAGLIGAEILDLLGMSLGGMRVGGGIIVLILGIAMVLGQEKAVKQTAAETSAAADREGRGIVPLGIPLLAGPAALSYMMTHGTLQRLVDFSLVVIPGLTVGAITWATFHFAAKTQRWLTAAKLNVIERLTGFLLAGMAIDMMATGLKELFPPLAG</sequence>
<feature type="transmembrane region" description="Helical" evidence="7">
    <location>
        <begin position="40"/>
        <end position="60"/>
    </location>
</feature>
<feature type="transmembrane region" description="Helical" evidence="7">
    <location>
        <begin position="6"/>
        <end position="28"/>
    </location>
</feature>
<keyword evidence="4 7" id="KW-0812">Transmembrane</keyword>
<dbReference type="GO" id="GO:0005886">
    <property type="term" value="C:plasma membrane"/>
    <property type="evidence" value="ECO:0007669"/>
    <property type="project" value="UniProtKB-SubCell"/>
</dbReference>
<dbReference type="PANTHER" id="PTHR33508">
    <property type="entry name" value="UPF0056 MEMBRANE PROTEIN YHCE"/>
    <property type="match status" value="1"/>
</dbReference>
<feature type="transmembrane region" description="Helical" evidence="7">
    <location>
        <begin position="182"/>
        <end position="199"/>
    </location>
</feature>